<reference evidence="2" key="1">
    <citation type="journal article" date="2019" name="Curr. Biol.">
        <title>Genome Sequence of Striga asiatica Provides Insight into the Evolution of Plant Parasitism.</title>
        <authorList>
            <person name="Yoshida S."/>
            <person name="Kim S."/>
            <person name="Wafula E.K."/>
            <person name="Tanskanen J."/>
            <person name="Kim Y.M."/>
            <person name="Honaas L."/>
            <person name="Yang Z."/>
            <person name="Spallek T."/>
            <person name="Conn C.E."/>
            <person name="Ichihashi Y."/>
            <person name="Cheong K."/>
            <person name="Cui S."/>
            <person name="Der J.P."/>
            <person name="Gundlach H."/>
            <person name="Jiao Y."/>
            <person name="Hori C."/>
            <person name="Ishida J.K."/>
            <person name="Kasahara H."/>
            <person name="Kiba T."/>
            <person name="Kim M.S."/>
            <person name="Koo N."/>
            <person name="Laohavisit A."/>
            <person name="Lee Y.H."/>
            <person name="Lumba S."/>
            <person name="McCourt P."/>
            <person name="Mortimer J.C."/>
            <person name="Mutuku J.M."/>
            <person name="Nomura T."/>
            <person name="Sasaki-Sekimoto Y."/>
            <person name="Seto Y."/>
            <person name="Wang Y."/>
            <person name="Wakatake T."/>
            <person name="Sakakibara H."/>
            <person name="Demura T."/>
            <person name="Yamaguchi S."/>
            <person name="Yoneyama K."/>
            <person name="Manabe R.I."/>
            <person name="Nelson D.C."/>
            <person name="Schulman A.H."/>
            <person name="Timko M.P."/>
            <person name="dePamphilis C.W."/>
            <person name="Choi D."/>
            <person name="Shirasu K."/>
        </authorList>
    </citation>
    <scope>NUCLEOTIDE SEQUENCE [LARGE SCALE GENOMIC DNA]</scope>
    <source>
        <strain evidence="2">cv. UVA1</strain>
    </source>
</reference>
<proteinExistence type="predicted"/>
<keyword evidence="2" id="KW-1185">Reference proteome</keyword>
<evidence type="ECO:0000313" key="2">
    <source>
        <dbReference type="Proteomes" id="UP000325081"/>
    </source>
</evidence>
<accession>A0A5A7PYS0</accession>
<dbReference type="AlphaFoldDB" id="A0A5A7PYS0"/>
<name>A0A5A7PYS0_STRAF</name>
<organism evidence="1 2">
    <name type="scientific">Striga asiatica</name>
    <name type="common">Asiatic witchweed</name>
    <name type="synonym">Buchnera asiatica</name>
    <dbReference type="NCBI Taxonomy" id="4170"/>
    <lineage>
        <taxon>Eukaryota</taxon>
        <taxon>Viridiplantae</taxon>
        <taxon>Streptophyta</taxon>
        <taxon>Embryophyta</taxon>
        <taxon>Tracheophyta</taxon>
        <taxon>Spermatophyta</taxon>
        <taxon>Magnoliopsida</taxon>
        <taxon>eudicotyledons</taxon>
        <taxon>Gunneridae</taxon>
        <taxon>Pentapetalae</taxon>
        <taxon>asterids</taxon>
        <taxon>lamiids</taxon>
        <taxon>Lamiales</taxon>
        <taxon>Orobanchaceae</taxon>
        <taxon>Buchnereae</taxon>
        <taxon>Striga</taxon>
    </lineage>
</organism>
<sequence>MKAWTCLPNLSANIFAQAAKRVANAWSLQAFSRKSPWLPHSARDVHGPSVEHSKKLCPVNGKSGRTKLELYSSCRISRTCREEHSQRKDWNGTLVCRHSHVLVFRVLNPELLHKCSKSSLA</sequence>
<comment type="caution">
    <text evidence="1">The sequence shown here is derived from an EMBL/GenBank/DDBJ whole genome shotgun (WGS) entry which is preliminary data.</text>
</comment>
<dbReference type="EMBL" id="BKCP01005405">
    <property type="protein sequence ID" value="GER37692.1"/>
    <property type="molecule type" value="Genomic_DNA"/>
</dbReference>
<protein>
    <submittedName>
        <fullName evidence="1">DDTdomain superfamily</fullName>
    </submittedName>
</protein>
<dbReference type="Proteomes" id="UP000325081">
    <property type="component" value="Unassembled WGS sequence"/>
</dbReference>
<gene>
    <name evidence="1" type="ORF">STAS_14124</name>
</gene>
<evidence type="ECO:0000313" key="1">
    <source>
        <dbReference type="EMBL" id="GER37692.1"/>
    </source>
</evidence>